<dbReference type="Pfam" id="PF02909">
    <property type="entry name" value="TetR_C_1"/>
    <property type="match status" value="1"/>
</dbReference>
<keyword evidence="3 5" id="KW-0238">DNA-binding</keyword>
<dbReference type="Pfam" id="PF00440">
    <property type="entry name" value="TetR_N"/>
    <property type="match status" value="1"/>
</dbReference>
<feature type="domain" description="HTH tetR-type" evidence="6">
    <location>
        <begin position="5"/>
        <end position="65"/>
    </location>
</feature>
<dbReference type="InterPro" id="IPR036271">
    <property type="entry name" value="Tet_transcr_reg_TetR-rel_C_sf"/>
</dbReference>
<evidence type="ECO:0000313" key="7">
    <source>
        <dbReference type="EMBL" id="GAA3687014.1"/>
    </source>
</evidence>
<evidence type="ECO:0000259" key="6">
    <source>
        <dbReference type="PROSITE" id="PS50977"/>
    </source>
</evidence>
<evidence type="ECO:0000313" key="8">
    <source>
        <dbReference type="Proteomes" id="UP001500902"/>
    </source>
</evidence>
<evidence type="ECO:0000256" key="2">
    <source>
        <dbReference type="ARBA" id="ARBA00023015"/>
    </source>
</evidence>
<dbReference type="InterPro" id="IPR009057">
    <property type="entry name" value="Homeodomain-like_sf"/>
</dbReference>
<dbReference type="InterPro" id="IPR050109">
    <property type="entry name" value="HTH-type_TetR-like_transc_reg"/>
</dbReference>
<dbReference type="PANTHER" id="PTHR30055:SF151">
    <property type="entry name" value="TRANSCRIPTIONAL REGULATORY PROTEIN"/>
    <property type="match status" value="1"/>
</dbReference>
<dbReference type="RefSeq" id="WP_344885638.1">
    <property type="nucleotide sequence ID" value="NZ_BAAAZP010000104.1"/>
</dbReference>
<keyword evidence="4" id="KW-0804">Transcription</keyword>
<evidence type="ECO:0000256" key="1">
    <source>
        <dbReference type="ARBA" id="ARBA00022491"/>
    </source>
</evidence>
<dbReference type="InterPro" id="IPR023772">
    <property type="entry name" value="DNA-bd_HTH_TetR-type_CS"/>
</dbReference>
<dbReference type="InterPro" id="IPR001647">
    <property type="entry name" value="HTH_TetR"/>
</dbReference>
<keyword evidence="1" id="KW-0678">Repressor</keyword>
<dbReference type="PRINTS" id="PR00400">
    <property type="entry name" value="TETREPRESSOR"/>
</dbReference>
<sequence>MAQKGLARDTVVRAALELLDEVGLEGLSMRRLAARLGVQNPALYWHFRDKQELLDEMARELLAPDLGGPGEGESWREWLTRRAHRYRRTLLSHRDGARLIAIGNPGPDVARGFELELAILTGLGFTPAQGLHAIAAISHYTLGFVLNEQAARERQAAGAGLDLAAYAAEFPLTVAGVREGGAPTSDEAFAHGLRLILDGVAAAHSA</sequence>
<dbReference type="Gene3D" id="1.10.10.60">
    <property type="entry name" value="Homeodomain-like"/>
    <property type="match status" value="1"/>
</dbReference>
<dbReference type="PROSITE" id="PS01081">
    <property type="entry name" value="HTH_TETR_1"/>
    <property type="match status" value="1"/>
</dbReference>
<evidence type="ECO:0000256" key="5">
    <source>
        <dbReference type="PROSITE-ProRule" id="PRU00335"/>
    </source>
</evidence>
<organism evidence="7 8">
    <name type="scientific">Nonomuraea antimicrobica</name>
    <dbReference type="NCBI Taxonomy" id="561173"/>
    <lineage>
        <taxon>Bacteria</taxon>
        <taxon>Bacillati</taxon>
        <taxon>Actinomycetota</taxon>
        <taxon>Actinomycetes</taxon>
        <taxon>Streptosporangiales</taxon>
        <taxon>Streptosporangiaceae</taxon>
        <taxon>Nonomuraea</taxon>
    </lineage>
</organism>
<gene>
    <name evidence="7" type="primary">tetR(A)</name>
    <name evidence="7" type="ORF">GCM10022224_060020</name>
</gene>
<keyword evidence="2" id="KW-0805">Transcription regulation</keyword>
<dbReference type="Proteomes" id="UP001500902">
    <property type="component" value="Unassembled WGS sequence"/>
</dbReference>
<dbReference type="PRINTS" id="PR00455">
    <property type="entry name" value="HTHTETR"/>
</dbReference>
<evidence type="ECO:0000256" key="3">
    <source>
        <dbReference type="ARBA" id="ARBA00023125"/>
    </source>
</evidence>
<evidence type="ECO:0000256" key="4">
    <source>
        <dbReference type="ARBA" id="ARBA00023163"/>
    </source>
</evidence>
<name>A0ABP7CGI5_9ACTN</name>
<dbReference type="Gene3D" id="1.10.357.10">
    <property type="entry name" value="Tetracycline Repressor, domain 2"/>
    <property type="match status" value="1"/>
</dbReference>
<dbReference type="PROSITE" id="PS50977">
    <property type="entry name" value="HTH_TETR_2"/>
    <property type="match status" value="1"/>
</dbReference>
<reference evidence="8" key="1">
    <citation type="journal article" date="2019" name="Int. J. Syst. Evol. Microbiol.">
        <title>The Global Catalogue of Microorganisms (GCM) 10K type strain sequencing project: providing services to taxonomists for standard genome sequencing and annotation.</title>
        <authorList>
            <consortium name="The Broad Institute Genomics Platform"/>
            <consortium name="The Broad Institute Genome Sequencing Center for Infectious Disease"/>
            <person name="Wu L."/>
            <person name="Ma J."/>
        </authorList>
    </citation>
    <scope>NUCLEOTIDE SEQUENCE [LARGE SCALE GENOMIC DNA]</scope>
    <source>
        <strain evidence="8">JCM 16904</strain>
    </source>
</reference>
<dbReference type="SUPFAM" id="SSF48498">
    <property type="entry name" value="Tetracyclin repressor-like, C-terminal domain"/>
    <property type="match status" value="1"/>
</dbReference>
<proteinExistence type="predicted"/>
<dbReference type="InterPro" id="IPR003012">
    <property type="entry name" value="Tet_transcr_reg_TetR"/>
</dbReference>
<keyword evidence="8" id="KW-1185">Reference proteome</keyword>
<accession>A0ABP7CGI5</accession>
<protein>
    <submittedName>
        <fullName evidence="7">Tetracycline resistance transcriptional repressor TetR(A)</fullName>
    </submittedName>
</protein>
<dbReference type="EMBL" id="BAAAZP010000104">
    <property type="protein sequence ID" value="GAA3687014.1"/>
    <property type="molecule type" value="Genomic_DNA"/>
</dbReference>
<comment type="caution">
    <text evidence="7">The sequence shown here is derived from an EMBL/GenBank/DDBJ whole genome shotgun (WGS) entry which is preliminary data.</text>
</comment>
<dbReference type="PANTHER" id="PTHR30055">
    <property type="entry name" value="HTH-TYPE TRANSCRIPTIONAL REGULATOR RUTR"/>
    <property type="match status" value="1"/>
</dbReference>
<dbReference type="InterPro" id="IPR004111">
    <property type="entry name" value="Repressor_TetR_C"/>
</dbReference>
<dbReference type="SUPFAM" id="SSF46689">
    <property type="entry name" value="Homeodomain-like"/>
    <property type="match status" value="1"/>
</dbReference>
<feature type="DNA-binding region" description="H-T-H motif" evidence="5">
    <location>
        <begin position="28"/>
        <end position="47"/>
    </location>
</feature>